<keyword evidence="1" id="KW-0472">Membrane</keyword>
<accession>A0A059KUS3</accession>
<keyword evidence="1" id="KW-0812">Transmembrane</keyword>
<gene>
    <name evidence="2" type="ORF">V466_28910</name>
</gene>
<comment type="caution">
    <text evidence="2">The sequence shown here is derived from an EMBL/GenBank/DDBJ whole genome shotgun (WGS) entry which is preliminary data.</text>
</comment>
<reference evidence="2 3" key="1">
    <citation type="submission" date="2013-12" db="EMBL/GenBank/DDBJ databases">
        <authorList>
            <person name="Formusa P.A."/>
            <person name="Habash M."/>
            <person name="Lee H."/>
            <person name="Trevors J.T."/>
        </authorList>
    </citation>
    <scope>NUCLEOTIDE SEQUENCE [LARGE SCALE GENOMIC DNA]</scope>
    <source>
        <strain evidence="2 3">PD30</strain>
    </source>
</reference>
<organism evidence="2 3">
    <name type="scientific">Pseudomonas mandelii PD30</name>
    <dbReference type="NCBI Taxonomy" id="1419583"/>
    <lineage>
        <taxon>Bacteria</taxon>
        <taxon>Pseudomonadati</taxon>
        <taxon>Pseudomonadota</taxon>
        <taxon>Gammaproteobacteria</taxon>
        <taxon>Pseudomonadales</taxon>
        <taxon>Pseudomonadaceae</taxon>
        <taxon>Pseudomonas</taxon>
    </lineage>
</organism>
<evidence type="ECO:0000256" key="1">
    <source>
        <dbReference type="SAM" id="Phobius"/>
    </source>
</evidence>
<evidence type="ECO:0000313" key="3">
    <source>
        <dbReference type="Proteomes" id="UP000026739"/>
    </source>
</evidence>
<feature type="transmembrane region" description="Helical" evidence="1">
    <location>
        <begin position="56"/>
        <end position="76"/>
    </location>
</feature>
<dbReference type="AlphaFoldDB" id="A0A059KUS3"/>
<keyword evidence="1" id="KW-1133">Transmembrane helix</keyword>
<protein>
    <submittedName>
        <fullName evidence="2">Uncharacterized protein</fullName>
    </submittedName>
</protein>
<dbReference type="EMBL" id="AZQQ01000109">
    <property type="protein sequence ID" value="KDD65499.1"/>
    <property type="molecule type" value="Genomic_DNA"/>
</dbReference>
<dbReference type="Proteomes" id="UP000026739">
    <property type="component" value="Unassembled WGS sequence"/>
</dbReference>
<name>A0A059KUS3_9PSED</name>
<evidence type="ECO:0000313" key="2">
    <source>
        <dbReference type="EMBL" id="KDD65499.1"/>
    </source>
</evidence>
<feature type="transmembrane region" description="Helical" evidence="1">
    <location>
        <begin position="20"/>
        <end position="44"/>
    </location>
</feature>
<dbReference type="RefSeq" id="WP_033061739.1">
    <property type="nucleotide sequence ID" value="NZ_AZQQ01000109.1"/>
</dbReference>
<sequence>MTVKDRLWHKLGKVDTSLSFFDRALQLVQFAFVGSGGIGALILAKTDPVLKDLGWIYWYTIALLVGLICAGIVFVMRGAAKNQAMAAYYSSLAAPKSLVNPLSESFVDMVIPVEDLRLPDKQVQTGKHFRRCKFVGPGVIAILGGSYSNSGFLESGDVLALPDGSYLTGVVALENCIVDQCQFIKVTVLTDQYSAKGFAGVPGVKVRGIIG</sequence>
<proteinExistence type="predicted"/>